<dbReference type="SUPFAM" id="SSF82185">
    <property type="entry name" value="Histone H3 K4-specific methyltransferase SET7/9 N-terminal domain"/>
    <property type="match status" value="2"/>
</dbReference>
<comment type="caution">
    <text evidence="6">The sequence shown here is derived from an EMBL/GenBank/DDBJ whole genome shotgun (WGS) entry which is preliminary data.</text>
</comment>
<dbReference type="PANTHER" id="PTHR46511:SF1">
    <property type="entry name" value="MORN REPEAT-CONTAINING PROTEIN 3"/>
    <property type="match status" value="1"/>
</dbReference>
<evidence type="ECO:0000256" key="3">
    <source>
        <dbReference type="ARBA" id="ARBA00023329"/>
    </source>
</evidence>
<accession>A0AA86UUT6</accession>
<keyword evidence="3" id="KW-0968">Cytoplasmic vesicle</keyword>
<dbReference type="EMBL" id="CAXDID020000096">
    <property type="protein sequence ID" value="CAL6024509.1"/>
    <property type="molecule type" value="Genomic_DNA"/>
</dbReference>
<evidence type="ECO:0000256" key="5">
    <source>
        <dbReference type="ARBA" id="ARBA00045851"/>
    </source>
</evidence>
<proteinExistence type="predicted"/>
<keyword evidence="2" id="KW-0677">Repeat</keyword>
<dbReference type="PANTHER" id="PTHR46511">
    <property type="entry name" value="MORN REPEAT-CONTAINING PROTEIN 3"/>
    <property type="match status" value="1"/>
</dbReference>
<dbReference type="Pfam" id="PF02493">
    <property type="entry name" value="MORN"/>
    <property type="match status" value="6"/>
</dbReference>
<organism evidence="6">
    <name type="scientific">Hexamita inflata</name>
    <dbReference type="NCBI Taxonomy" id="28002"/>
    <lineage>
        <taxon>Eukaryota</taxon>
        <taxon>Metamonada</taxon>
        <taxon>Diplomonadida</taxon>
        <taxon>Hexamitidae</taxon>
        <taxon>Hexamitinae</taxon>
        <taxon>Hexamita</taxon>
    </lineage>
</organism>
<dbReference type="AlphaFoldDB" id="A0AA86UUT6"/>
<evidence type="ECO:0000256" key="1">
    <source>
        <dbReference type="ARBA" id="ARBA00004218"/>
    </source>
</evidence>
<dbReference type="EMBL" id="CATOUU010001114">
    <property type="protein sequence ID" value="CAI9972625.1"/>
    <property type="molecule type" value="Genomic_DNA"/>
</dbReference>
<evidence type="ECO:0000313" key="7">
    <source>
        <dbReference type="EMBL" id="CAL6024509.1"/>
    </source>
</evidence>
<name>A0AA86UUT6_9EUKA</name>
<evidence type="ECO:0000256" key="2">
    <source>
        <dbReference type="ARBA" id="ARBA00022737"/>
    </source>
</evidence>
<dbReference type="Proteomes" id="UP001642409">
    <property type="component" value="Unassembled WGS sequence"/>
</dbReference>
<reference evidence="7 8" key="2">
    <citation type="submission" date="2024-07" db="EMBL/GenBank/DDBJ databases">
        <authorList>
            <person name="Akdeniz Z."/>
        </authorList>
    </citation>
    <scope>NUCLEOTIDE SEQUENCE [LARGE SCALE GENOMIC DNA]</scope>
</reference>
<dbReference type="InterPro" id="IPR052472">
    <property type="entry name" value="MORN3"/>
</dbReference>
<gene>
    <name evidence="7" type="ORF">HINF_LOCUS29648</name>
    <name evidence="6" type="ORF">HINF_LOCUS60270</name>
</gene>
<evidence type="ECO:0000313" key="6">
    <source>
        <dbReference type="EMBL" id="CAI9972625.1"/>
    </source>
</evidence>
<comment type="function">
    <text evidence="5">Assembles a suppression complex (suppresome) by tethering SIRT1 and MDM2 to regulate composite modifications of p53/TP53. Confers both deacetylation-mediated functional inactivation, by SIRT1, and ubiquitination-dependent degradation, by MDM2, of p53/TP53, promoting a proliferative and cell survival behaviors. May play a role in the regulation of spermatogenesis.</text>
</comment>
<dbReference type="GO" id="GO:0001669">
    <property type="term" value="C:acrosomal vesicle"/>
    <property type="evidence" value="ECO:0007669"/>
    <property type="project" value="UniProtKB-SubCell"/>
</dbReference>
<evidence type="ECO:0000256" key="4">
    <source>
        <dbReference type="ARBA" id="ARBA00039854"/>
    </source>
</evidence>
<protein>
    <recommendedName>
        <fullName evidence="4">MORN repeat-containing protein 3</fullName>
    </recommendedName>
</protein>
<dbReference type="SMART" id="SM00698">
    <property type="entry name" value="MORN"/>
    <property type="match status" value="6"/>
</dbReference>
<dbReference type="InterPro" id="IPR003409">
    <property type="entry name" value="MORN"/>
</dbReference>
<keyword evidence="8" id="KW-1185">Reference proteome</keyword>
<evidence type="ECO:0000313" key="8">
    <source>
        <dbReference type="Proteomes" id="UP001642409"/>
    </source>
</evidence>
<comment type="subcellular location">
    <subcellularLocation>
        <location evidence="1">Cytoplasmic vesicle</location>
        <location evidence="1">Secretory vesicle</location>
        <location evidence="1">Acrosome</location>
    </subcellularLocation>
</comment>
<reference evidence="6" key="1">
    <citation type="submission" date="2023-06" db="EMBL/GenBank/DDBJ databases">
        <authorList>
            <person name="Kurt Z."/>
        </authorList>
    </citation>
    <scope>NUCLEOTIDE SEQUENCE</scope>
</reference>
<dbReference type="Gene3D" id="2.20.110.10">
    <property type="entry name" value="Histone H3 K4-specific methyltransferase SET7/9 N-terminal domain"/>
    <property type="match status" value="1"/>
</dbReference>
<sequence>MSEYVQISYKFLKNSIHIILSNNQNVYNSFYCHNICVNPTLIINLSRMFEDLNRSVQFLSKQYQFDYYTGQMFNNKYHGHGTLQTKKGLYQGGFNNGEYCGRGVLRFLKDGYYSGKWLKGERSDYGIQCQSGNFYKGQFREDLMHGFGELYVNTNTQRQYYKGFFKEGNFDGVGLLEYIENEIVIKYYNGDFKNGVYDGSGTLIFDGNKYMGKFQNGEFHGSGTMTVYGVVTTGNWDCGKLIL</sequence>